<feature type="region of interest" description="Disordered" evidence="1">
    <location>
        <begin position="156"/>
        <end position="178"/>
    </location>
</feature>
<gene>
    <name evidence="2" type="ORF">B296_00021910</name>
</gene>
<reference evidence="2 3" key="1">
    <citation type="journal article" date="2014" name="Agronomy (Basel)">
        <title>A Draft Genome Sequence for Ensete ventricosum, the Drought-Tolerant Tree Against Hunger.</title>
        <authorList>
            <person name="Harrison J."/>
            <person name="Moore K.A."/>
            <person name="Paszkiewicz K."/>
            <person name="Jones T."/>
            <person name="Grant M."/>
            <person name="Ambacheew D."/>
            <person name="Muzemil S."/>
            <person name="Studholme D.J."/>
        </authorList>
    </citation>
    <scope>NUCLEOTIDE SEQUENCE [LARGE SCALE GENOMIC DNA]</scope>
</reference>
<proteinExistence type="predicted"/>
<protein>
    <submittedName>
        <fullName evidence="2">Uncharacterized protein</fullName>
    </submittedName>
</protein>
<sequence>MLEAYDGSTDPTEHVMAFRAHMALYGTFDMLTCQAFPITLREALVVGKCEDHKRPHAEKFCGYPSETMRRHPDRPEPTYPRPPPPLLNSTRIKILLQIKEKGLLRMPNPLKGPRELRDKAKYYRFHRDYDHDMEDCHDLCNQIESSFIMGTSGAISGGPETHPRDHRDTLRSRSMSSLVARRPEEITHWDERLTHGSLWGNTPVKPMSPRSPSRQEKLNTPTMMMHW</sequence>
<dbReference type="AlphaFoldDB" id="A0A427AQ37"/>
<evidence type="ECO:0000313" key="2">
    <source>
        <dbReference type="EMBL" id="RRT78341.1"/>
    </source>
</evidence>
<feature type="compositionally biased region" description="Pro residues" evidence="1">
    <location>
        <begin position="77"/>
        <end position="86"/>
    </location>
</feature>
<evidence type="ECO:0000256" key="1">
    <source>
        <dbReference type="SAM" id="MobiDB-lite"/>
    </source>
</evidence>
<comment type="caution">
    <text evidence="2">The sequence shown here is derived from an EMBL/GenBank/DDBJ whole genome shotgun (WGS) entry which is preliminary data.</text>
</comment>
<feature type="compositionally biased region" description="Polar residues" evidence="1">
    <location>
        <begin position="218"/>
        <end position="227"/>
    </location>
</feature>
<feature type="region of interest" description="Disordered" evidence="1">
    <location>
        <begin position="200"/>
        <end position="227"/>
    </location>
</feature>
<accession>A0A427AQ37</accession>
<organism evidence="2 3">
    <name type="scientific">Ensete ventricosum</name>
    <name type="common">Abyssinian banana</name>
    <name type="synonym">Musa ensete</name>
    <dbReference type="NCBI Taxonomy" id="4639"/>
    <lineage>
        <taxon>Eukaryota</taxon>
        <taxon>Viridiplantae</taxon>
        <taxon>Streptophyta</taxon>
        <taxon>Embryophyta</taxon>
        <taxon>Tracheophyta</taxon>
        <taxon>Spermatophyta</taxon>
        <taxon>Magnoliopsida</taxon>
        <taxon>Liliopsida</taxon>
        <taxon>Zingiberales</taxon>
        <taxon>Musaceae</taxon>
        <taxon>Ensete</taxon>
    </lineage>
</organism>
<feature type="region of interest" description="Disordered" evidence="1">
    <location>
        <begin position="63"/>
        <end position="86"/>
    </location>
</feature>
<evidence type="ECO:0000313" key="3">
    <source>
        <dbReference type="Proteomes" id="UP000287651"/>
    </source>
</evidence>
<dbReference type="Proteomes" id="UP000287651">
    <property type="component" value="Unassembled WGS sequence"/>
</dbReference>
<feature type="compositionally biased region" description="Basic and acidic residues" evidence="1">
    <location>
        <begin position="161"/>
        <end position="171"/>
    </location>
</feature>
<name>A0A427AQ37_ENSVE</name>
<dbReference type="EMBL" id="AMZH03001703">
    <property type="protein sequence ID" value="RRT78341.1"/>
    <property type="molecule type" value="Genomic_DNA"/>
</dbReference>
<feature type="compositionally biased region" description="Basic and acidic residues" evidence="1">
    <location>
        <begin position="67"/>
        <end position="76"/>
    </location>
</feature>